<keyword evidence="5 6" id="KW-0472">Membrane</keyword>
<dbReference type="PANTHER" id="PTHR23501:SF197">
    <property type="entry name" value="COMD"/>
    <property type="match status" value="1"/>
</dbReference>
<dbReference type="EMBL" id="JAOQIO010000113">
    <property type="protein sequence ID" value="MCU6797116.1"/>
    <property type="molecule type" value="Genomic_DNA"/>
</dbReference>
<evidence type="ECO:0000256" key="3">
    <source>
        <dbReference type="ARBA" id="ARBA00022692"/>
    </source>
</evidence>
<name>A0ABT2UR25_9BACL</name>
<evidence type="ECO:0000313" key="9">
    <source>
        <dbReference type="Proteomes" id="UP001652445"/>
    </source>
</evidence>
<accession>A0ABT2UR25</accession>
<evidence type="ECO:0000256" key="6">
    <source>
        <dbReference type="SAM" id="Phobius"/>
    </source>
</evidence>
<dbReference type="Proteomes" id="UP001652445">
    <property type="component" value="Unassembled WGS sequence"/>
</dbReference>
<dbReference type="InterPro" id="IPR036259">
    <property type="entry name" value="MFS_trans_sf"/>
</dbReference>
<feature type="transmembrane region" description="Helical" evidence="6">
    <location>
        <begin position="7"/>
        <end position="29"/>
    </location>
</feature>
<feature type="domain" description="Major facilitator superfamily (MFS) profile" evidence="7">
    <location>
        <begin position="1"/>
        <end position="190"/>
    </location>
</feature>
<dbReference type="InterPro" id="IPR020846">
    <property type="entry name" value="MFS_dom"/>
</dbReference>
<dbReference type="Gene3D" id="1.20.1250.20">
    <property type="entry name" value="MFS general substrate transporter like domains"/>
    <property type="match status" value="1"/>
</dbReference>
<dbReference type="PANTHER" id="PTHR23501">
    <property type="entry name" value="MAJOR FACILITATOR SUPERFAMILY"/>
    <property type="match status" value="1"/>
</dbReference>
<reference evidence="8 9" key="1">
    <citation type="submission" date="2022-09" db="EMBL/GenBank/DDBJ databases">
        <authorList>
            <person name="Han X.L."/>
            <person name="Wang Q."/>
            <person name="Lu T."/>
        </authorList>
    </citation>
    <scope>NUCLEOTIDE SEQUENCE [LARGE SCALE GENOMIC DNA]</scope>
    <source>
        <strain evidence="8 9">WQ 127069</strain>
    </source>
</reference>
<sequence>MEIFIQGVIGVSPSIAGYILTPLMLSAAVTSTLSGRLMSKASYRVILVPSLILMAIGFLLLSHMHLETTRLEIVLYMIVTGLGMGAIYPVLGTSAQNAVVPALRGVEPSSSQFFRSIGGTIGVSVLGVLLTQQMAAGLGTLSPSMTGTTAEQLQHFTDPQVLLDSNSRAALPAEILHTPKSVTTKQNLTQ</sequence>
<keyword evidence="2" id="KW-0813">Transport</keyword>
<evidence type="ECO:0000259" key="7">
    <source>
        <dbReference type="PROSITE" id="PS50850"/>
    </source>
</evidence>
<organism evidence="8 9">
    <name type="scientific">Paenibacillus baimaensis</name>
    <dbReference type="NCBI Taxonomy" id="2982185"/>
    <lineage>
        <taxon>Bacteria</taxon>
        <taxon>Bacillati</taxon>
        <taxon>Bacillota</taxon>
        <taxon>Bacilli</taxon>
        <taxon>Bacillales</taxon>
        <taxon>Paenibacillaceae</taxon>
        <taxon>Paenibacillus</taxon>
    </lineage>
</organism>
<proteinExistence type="predicted"/>
<dbReference type="SUPFAM" id="SSF103473">
    <property type="entry name" value="MFS general substrate transporter"/>
    <property type="match status" value="1"/>
</dbReference>
<dbReference type="RefSeq" id="WP_262687932.1">
    <property type="nucleotide sequence ID" value="NZ_JAOQIO010000113.1"/>
</dbReference>
<dbReference type="PROSITE" id="PS50850">
    <property type="entry name" value="MFS"/>
    <property type="match status" value="1"/>
</dbReference>
<gene>
    <name evidence="8" type="ORF">OB236_33800</name>
</gene>
<feature type="transmembrane region" description="Helical" evidence="6">
    <location>
        <begin position="41"/>
        <end position="61"/>
    </location>
</feature>
<evidence type="ECO:0000256" key="1">
    <source>
        <dbReference type="ARBA" id="ARBA00004651"/>
    </source>
</evidence>
<keyword evidence="4 6" id="KW-1133">Transmembrane helix</keyword>
<evidence type="ECO:0000313" key="8">
    <source>
        <dbReference type="EMBL" id="MCU6797116.1"/>
    </source>
</evidence>
<feature type="transmembrane region" description="Helical" evidence="6">
    <location>
        <begin position="112"/>
        <end position="131"/>
    </location>
</feature>
<dbReference type="InterPro" id="IPR011701">
    <property type="entry name" value="MFS"/>
</dbReference>
<comment type="subcellular location">
    <subcellularLocation>
        <location evidence="1">Cell membrane</location>
        <topology evidence="1">Multi-pass membrane protein</topology>
    </subcellularLocation>
</comment>
<feature type="transmembrane region" description="Helical" evidence="6">
    <location>
        <begin position="73"/>
        <end position="92"/>
    </location>
</feature>
<keyword evidence="9" id="KW-1185">Reference proteome</keyword>
<keyword evidence="3 6" id="KW-0812">Transmembrane</keyword>
<evidence type="ECO:0000256" key="4">
    <source>
        <dbReference type="ARBA" id="ARBA00022989"/>
    </source>
</evidence>
<comment type="caution">
    <text evidence="8">The sequence shown here is derived from an EMBL/GenBank/DDBJ whole genome shotgun (WGS) entry which is preliminary data.</text>
</comment>
<evidence type="ECO:0000256" key="2">
    <source>
        <dbReference type="ARBA" id="ARBA00022448"/>
    </source>
</evidence>
<protein>
    <recommendedName>
        <fullName evidence="7">Major facilitator superfamily (MFS) profile domain-containing protein</fullName>
    </recommendedName>
</protein>
<evidence type="ECO:0000256" key="5">
    <source>
        <dbReference type="ARBA" id="ARBA00023136"/>
    </source>
</evidence>
<dbReference type="Pfam" id="PF07690">
    <property type="entry name" value="MFS_1"/>
    <property type="match status" value="1"/>
</dbReference>